<accession>A0ABS8B011</accession>
<dbReference type="Proteomes" id="UP001199054">
    <property type="component" value="Unassembled WGS sequence"/>
</dbReference>
<keyword evidence="2" id="KW-1185">Reference proteome</keyword>
<name>A0ABS8B011_9ACTN</name>
<evidence type="ECO:0000313" key="2">
    <source>
        <dbReference type="Proteomes" id="UP001199054"/>
    </source>
</evidence>
<evidence type="ECO:0000313" key="1">
    <source>
        <dbReference type="EMBL" id="MCB5177941.1"/>
    </source>
</evidence>
<sequence length="149" mass="16477">MSETIKKITVTLQTATQERGERTFKRRVGVEGDSKVYLGIAGREFSCRLAGNKVPFQPGDSNTFVFGGDPNVLDAPINDPQNIPLAEVKPHPVYIRFEPHPYDDDNWCLERAEVVVEASGKPLRLHAVALDGEATIWLGRESGHTVHLA</sequence>
<gene>
    <name evidence="1" type="ORF">LG632_00840</name>
</gene>
<reference evidence="1 2" key="1">
    <citation type="submission" date="2021-10" db="EMBL/GenBank/DDBJ databases">
        <title>Streptomyces sp. strain SMC 277, a novel streptomycete isolated from soil.</title>
        <authorList>
            <person name="Chanama M."/>
        </authorList>
    </citation>
    <scope>NUCLEOTIDE SEQUENCE [LARGE SCALE GENOMIC DNA]</scope>
    <source>
        <strain evidence="1 2">SMC 277</strain>
    </source>
</reference>
<dbReference type="EMBL" id="JAJAUY010000002">
    <property type="protein sequence ID" value="MCB5177941.1"/>
    <property type="molecule type" value="Genomic_DNA"/>
</dbReference>
<dbReference type="RefSeq" id="WP_226724344.1">
    <property type="nucleotide sequence ID" value="NZ_JAJAUY010000002.1"/>
</dbReference>
<protein>
    <submittedName>
        <fullName evidence="1">Uncharacterized protein</fullName>
    </submittedName>
</protein>
<proteinExistence type="predicted"/>
<organism evidence="1 2">
    <name type="scientific">Streptomyces antimicrobicus</name>
    <dbReference type="NCBI Taxonomy" id="2883108"/>
    <lineage>
        <taxon>Bacteria</taxon>
        <taxon>Bacillati</taxon>
        <taxon>Actinomycetota</taxon>
        <taxon>Actinomycetes</taxon>
        <taxon>Kitasatosporales</taxon>
        <taxon>Streptomycetaceae</taxon>
        <taxon>Streptomyces</taxon>
    </lineage>
</organism>
<comment type="caution">
    <text evidence="1">The sequence shown here is derived from an EMBL/GenBank/DDBJ whole genome shotgun (WGS) entry which is preliminary data.</text>
</comment>